<dbReference type="EMBL" id="SLWM01000002">
    <property type="protein sequence ID" value="TCO29321.1"/>
    <property type="molecule type" value="Genomic_DNA"/>
</dbReference>
<evidence type="ECO:0000313" key="2">
    <source>
        <dbReference type="Proteomes" id="UP000295818"/>
    </source>
</evidence>
<dbReference type="Proteomes" id="UP000295818">
    <property type="component" value="Unassembled WGS sequence"/>
</dbReference>
<accession>A0ABY2BRJ1</accession>
<organism evidence="1 2">
    <name type="scientific">Kribbella orskensis</name>
    <dbReference type="NCBI Taxonomy" id="2512216"/>
    <lineage>
        <taxon>Bacteria</taxon>
        <taxon>Bacillati</taxon>
        <taxon>Actinomycetota</taxon>
        <taxon>Actinomycetes</taxon>
        <taxon>Propionibacteriales</taxon>
        <taxon>Kribbellaceae</taxon>
        <taxon>Kribbella</taxon>
    </lineage>
</organism>
<evidence type="ECO:0000313" key="1">
    <source>
        <dbReference type="EMBL" id="TCO29321.1"/>
    </source>
</evidence>
<name>A0ABY2BRJ1_9ACTN</name>
<protein>
    <recommendedName>
        <fullName evidence="3">Phosphotransferase family enzyme</fullName>
    </recommendedName>
</protein>
<reference evidence="1 2" key="1">
    <citation type="journal article" date="2015" name="Stand. Genomic Sci.">
        <title>Genomic Encyclopedia of Bacterial and Archaeal Type Strains, Phase III: the genomes of soil and plant-associated and newly described type strains.</title>
        <authorList>
            <person name="Whitman W.B."/>
            <person name="Woyke T."/>
            <person name="Klenk H.P."/>
            <person name="Zhou Y."/>
            <person name="Lilburn T.G."/>
            <person name="Beck B.J."/>
            <person name="De Vos P."/>
            <person name="Vandamme P."/>
            <person name="Eisen J.A."/>
            <person name="Garrity G."/>
            <person name="Hugenholtz P."/>
            <person name="Kyrpides N.C."/>
        </authorList>
    </citation>
    <scope>NUCLEOTIDE SEQUENCE [LARGE SCALE GENOMIC DNA]</scope>
    <source>
        <strain evidence="1 2">VKM Ac-2538</strain>
    </source>
</reference>
<dbReference type="InterPro" id="IPR011009">
    <property type="entry name" value="Kinase-like_dom_sf"/>
</dbReference>
<comment type="caution">
    <text evidence="1">The sequence shown here is derived from an EMBL/GenBank/DDBJ whole genome shotgun (WGS) entry which is preliminary data.</text>
</comment>
<dbReference type="SUPFAM" id="SSF56112">
    <property type="entry name" value="Protein kinase-like (PK-like)"/>
    <property type="match status" value="1"/>
</dbReference>
<sequence length="120" mass="13333">MRRVSELRAAGTAEWLEFVRQEYPLADVTLVRDLGGNYNLNLQVSTDRGALVVRVSPEWVKADRLAAVQAVRGYLRGLGWPIPQTVRTHRSGHFGPGFGTGRWKRPAVPVEQVDPSDLVA</sequence>
<proteinExistence type="predicted"/>
<evidence type="ECO:0008006" key="3">
    <source>
        <dbReference type="Google" id="ProtNLM"/>
    </source>
</evidence>
<gene>
    <name evidence="1" type="ORF">EV644_10238</name>
</gene>
<keyword evidence="2" id="KW-1185">Reference proteome</keyword>